<dbReference type="InterPro" id="IPR011006">
    <property type="entry name" value="CheY-like_superfamily"/>
</dbReference>
<dbReference type="InterPro" id="IPR003607">
    <property type="entry name" value="HD/PDEase_dom"/>
</dbReference>
<dbReference type="InterPro" id="IPR001789">
    <property type="entry name" value="Sig_transdc_resp-reg_receiver"/>
</dbReference>
<feature type="modified residue" description="4-aspartylphosphate" evidence="1">
    <location>
        <position position="61"/>
    </location>
</feature>
<dbReference type="Pfam" id="PF00072">
    <property type="entry name" value="Response_reg"/>
    <property type="match status" value="1"/>
</dbReference>
<dbReference type="SUPFAM" id="SSF109604">
    <property type="entry name" value="HD-domain/PDEase-like"/>
    <property type="match status" value="1"/>
</dbReference>
<dbReference type="CDD" id="cd00077">
    <property type="entry name" value="HDc"/>
    <property type="match status" value="1"/>
</dbReference>
<dbReference type="InParanoid" id="A0A2S8SRC3"/>
<dbReference type="SUPFAM" id="SSF52172">
    <property type="entry name" value="CheY-like"/>
    <property type="match status" value="1"/>
</dbReference>
<dbReference type="PANTHER" id="PTHR45228">
    <property type="entry name" value="CYCLIC DI-GMP PHOSPHODIESTERASE TM_0186-RELATED"/>
    <property type="match status" value="1"/>
</dbReference>
<feature type="domain" description="HD-GYP" evidence="4">
    <location>
        <begin position="148"/>
        <end position="334"/>
    </location>
</feature>
<evidence type="ECO:0000313" key="6">
    <source>
        <dbReference type="Proteomes" id="UP000237684"/>
    </source>
</evidence>
<keyword evidence="6" id="KW-1185">Reference proteome</keyword>
<reference evidence="5 6" key="1">
    <citation type="journal article" date="2018" name="Syst. Appl. Microbiol.">
        <title>Abditibacterium utsteinense sp. nov., the first cultivated member of candidate phylum FBP, isolated from ice-free Antarctic soil samples.</title>
        <authorList>
            <person name="Tahon G."/>
            <person name="Tytgat B."/>
            <person name="Lebbe L."/>
            <person name="Carlier A."/>
            <person name="Willems A."/>
        </authorList>
    </citation>
    <scope>NUCLEOTIDE SEQUENCE [LARGE SCALE GENOMIC DNA]</scope>
    <source>
        <strain evidence="5 6">LMG 29911</strain>
    </source>
</reference>
<dbReference type="Gene3D" id="1.10.3210.10">
    <property type="entry name" value="Hypothetical protein af1432"/>
    <property type="match status" value="1"/>
</dbReference>
<dbReference type="Gene3D" id="3.40.50.2300">
    <property type="match status" value="1"/>
</dbReference>
<dbReference type="InterPro" id="IPR052020">
    <property type="entry name" value="Cyclic_di-GMP/3'3'-cGAMP_PDE"/>
</dbReference>
<dbReference type="PROSITE" id="PS51832">
    <property type="entry name" value="HD_GYP"/>
    <property type="match status" value="1"/>
</dbReference>
<dbReference type="InterPro" id="IPR037522">
    <property type="entry name" value="HD_GYP_dom"/>
</dbReference>
<dbReference type="SMART" id="SM00448">
    <property type="entry name" value="REC"/>
    <property type="match status" value="1"/>
</dbReference>
<evidence type="ECO:0000259" key="3">
    <source>
        <dbReference type="PROSITE" id="PS51831"/>
    </source>
</evidence>
<dbReference type="SMART" id="SM00471">
    <property type="entry name" value="HDc"/>
    <property type="match status" value="1"/>
</dbReference>
<dbReference type="InterPro" id="IPR006674">
    <property type="entry name" value="HD_domain"/>
</dbReference>
<dbReference type="EMBL" id="NIGF01000013">
    <property type="protein sequence ID" value="PQV63335.1"/>
    <property type="molecule type" value="Genomic_DNA"/>
</dbReference>
<gene>
    <name evidence="5" type="ORF">B1R32_11362</name>
</gene>
<evidence type="ECO:0000259" key="4">
    <source>
        <dbReference type="PROSITE" id="PS51832"/>
    </source>
</evidence>
<comment type="caution">
    <text evidence="5">The sequence shown here is derived from an EMBL/GenBank/DDBJ whole genome shotgun (WGS) entry which is preliminary data.</text>
</comment>
<name>A0A2S8SRC3_9BACT</name>
<accession>A0A2S8SRC3</accession>
<evidence type="ECO:0000256" key="1">
    <source>
        <dbReference type="PROSITE-ProRule" id="PRU00169"/>
    </source>
</evidence>
<keyword evidence="1" id="KW-0597">Phosphoprotein</keyword>
<dbReference type="Proteomes" id="UP000237684">
    <property type="component" value="Unassembled WGS sequence"/>
</dbReference>
<dbReference type="CDD" id="cd17551">
    <property type="entry name" value="REC_RpfG-like"/>
    <property type="match status" value="1"/>
</dbReference>
<evidence type="ECO:0000259" key="2">
    <source>
        <dbReference type="PROSITE" id="PS50110"/>
    </source>
</evidence>
<dbReference type="GO" id="GO:0000160">
    <property type="term" value="P:phosphorelay signal transduction system"/>
    <property type="evidence" value="ECO:0007669"/>
    <property type="project" value="InterPro"/>
</dbReference>
<evidence type="ECO:0000313" key="5">
    <source>
        <dbReference type="EMBL" id="PQV63335.1"/>
    </source>
</evidence>
<feature type="domain" description="HD" evidence="3">
    <location>
        <begin position="170"/>
        <end position="294"/>
    </location>
</feature>
<dbReference type="RefSeq" id="WP_106380577.1">
    <property type="nucleotide sequence ID" value="NZ_NIGF01000013.1"/>
</dbReference>
<sequence length="334" mass="37174">MIPEAICKQGKILIVDDEMANVRFLEILLQQAGYRSVHSTTDARQALPLFDKIQPDLLLLDLSMPHMDGFAVMQQLQQNTTRNLVPILVLTADATSSTKHKALQMGAQDFLTKPLDETEVLLRINNLLGTYFHGVLLEQKVQERTQDLEKAQLETLERLAIAAEYRDDDTGQHTRRVGLTAARIAASLNLPQAQTDLIRRAAPLHDVGKIGISDAILLKPGKLTESEFATMKEHTLIGGKMLSGSSSPWLQLAEEIAVSHHERWDGHGYPFQLQGEAIPLVGRIVTIADVFDALTHERPYKKAWPVAEAMAEIERQSGKQFDPQVVKAFLDSAH</sequence>
<dbReference type="GO" id="GO:0016787">
    <property type="term" value="F:hydrolase activity"/>
    <property type="evidence" value="ECO:0007669"/>
    <property type="project" value="UniProtKB-KW"/>
</dbReference>
<keyword evidence="5" id="KW-0378">Hydrolase</keyword>
<dbReference type="AlphaFoldDB" id="A0A2S8SRC3"/>
<protein>
    <submittedName>
        <fullName evidence="5">Response regulator receiver modulated metal dependent phosphohydrolase</fullName>
    </submittedName>
</protein>
<dbReference type="PANTHER" id="PTHR45228:SF1">
    <property type="entry name" value="CYCLIC DI-GMP PHOSPHODIESTERASE TM_0186"/>
    <property type="match status" value="1"/>
</dbReference>
<feature type="domain" description="Response regulatory" evidence="2">
    <location>
        <begin position="11"/>
        <end position="128"/>
    </location>
</feature>
<dbReference type="PROSITE" id="PS50110">
    <property type="entry name" value="RESPONSE_REGULATORY"/>
    <property type="match status" value="1"/>
</dbReference>
<organism evidence="5 6">
    <name type="scientific">Abditibacterium utsteinense</name>
    <dbReference type="NCBI Taxonomy" id="1960156"/>
    <lineage>
        <taxon>Bacteria</taxon>
        <taxon>Pseudomonadati</taxon>
        <taxon>Abditibacteriota</taxon>
        <taxon>Abditibacteriia</taxon>
        <taxon>Abditibacteriales</taxon>
        <taxon>Abditibacteriaceae</taxon>
        <taxon>Abditibacterium</taxon>
    </lineage>
</organism>
<proteinExistence type="predicted"/>
<dbReference type="OrthoDB" id="9804747at2"/>
<dbReference type="PROSITE" id="PS51831">
    <property type="entry name" value="HD"/>
    <property type="match status" value="1"/>
</dbReference>
<dbReference type="Pfam" id="PF13487">
    <property type="entry name" value="HD_5"/>
    <property type="match status" value="1"/>
</dbReference>